<comment type="caution">
    <text evidence="7">The sequence shown here is derived from an EMBL/GenBank/DDBJ whole genome shotgun (WGS) entry which is preliminary data.</text>
</comment>
<dbReference type="GO" id="GO:0022857">
    <property type="term" value="F:transmembrane transporter activity"/>
    <property type="evidence" value="ECO:0007669"/>
    <property type="project" value="TreeGrafter"/>
</dbReference>
<evidence type="ECO:0000313" key="7">
    <source>
        <dbReference type="EMBL" id="KAF4311485.1"/>
    </source>
</evidence>
<dbReference type="PANTHER" id="PTHR23502:SF68">
    <property type="entry name" value="MULTIDRUG TRANSPORTER, PUTATIVE (AFU_ORTHOLOGUE AFUA_3G01120)-RELATED"/>
    <property type="match status" value="1"/>
</dbReference>
<sequence>MPGGFFWYGWTAHYQVHWILHIIGTSFISMGALMVMMPIQAYLVDAFGPRAAASALAVNTLLRSLTGCFLPLAGPSLYDSLGLGWGNTLLGGSQAPTSPAVACIWRHSSDSSGKRCAPSQGAYDSTYFVVAIDRDWKRRGVLLVTLDDQERAYKVDLIGVEAGKTGILLLNLLVANTDWFDAKEHCALWLDDGGGGSDDEDDGEKMMGTRMGSLGSGRFFFAFISLQGAEAGIQTQMS</sequence>
<dbReference type="Gene3D" id="1.20.1250.20">
    <property type="entry name" value="MFS general substrate transporter like domains"/>
    <property type="match status" value="1"/>
</dbReference>
<evidence type="ECO:0000256" key="6">
    <source>
        <dbReference type="SAM" id="Phobius"/>
    </source>
</evidence>
<dbReference type="OrthoDB" id="538223at2759"/>
<evidence type="ECO:0000256" key="1">
    <source>
        <dbReference type="ARBA" id="ARBA00004141"/>
    </source>
</evidence>
<dbReference type="InterPro" id="IPR036259">
    <property type="entry name" value="MFS_trans_sf"/>
</dbReference>
<proteinExistence type="inferred from homology"/>
<keyword evidence="8" id="KW-1185">Reference proteome</keyword>
<reference evidence="7" key="1">
    <citation type="submission" date="2020-04" db="EMBL/GenBank/DDBJ databases">
        <title>Genome Assembly and Annotation of Botryosphaeria dothidea sdau 11-99, a Latent Pathogen of Apple Fruit Ring Rot in China.</title>
        <authorList>
            <person name="Yu C."/>
            <person name="Diao Y."/>
            <person name="Lu Q."/>
            <person name="Zhao J."/>
            <person name="Cui S."/>
            <person name="Peng C."/>
            <person name="He B."/>
            <person name="Liu H."/>
        </authorList>
    </citation>
    <scope>NUCLEOTIDE SEQUENCE [LARGE SCALE GENOMIC DNA]</scope>
    <source>
        <strain evidence="7">Sdau11-99</strain>
    </source>
</reference>
<dbReference type="EMBL" id="WWBZ02000009">
    <property type="protein sequence ID" value="KAF4311485.1"/>
    <property type="molecule type" value="Genomic_DNA"/>
</dbReference>
<evidence type="ECO:0000256" key="5">
    <source>
        <dbReference type="ARBA" id="ARBA00023136"/>
    </source>
</evidence>
<keyword evidence="5 6" id="KW-0472">Membrane</keyword>
<keyword evidence="4 6" id="KW-1133">Transmembrane helix</keyword>
<dbReference type="AlphaFoldDB" id="A0A8H4N726"/>
<evidence type="ECO:0000256" key="2">
    <source>
        <dbReference type="ARBA" id="ARBA00008335"/>
    </source>
</evidence>
<name>A0A8H4N726_9PEZI</name>
<comment type="subcellular location">
    <subcellularLocation>
        <location evidence="1">Membrane</location>
        <topology evidence="1">Multi-pass membrane protein</topology>
    </subcellularLocation>
</comment>
<accession>A0A8H4N726</accession>
<dbReference type="GO" id="GO:0016020">
    <property type="term" value="C:membrane"/>
    <property type="evidence" value="ECO:0007669"/>
    <property type="project" value="UniProtKB-SubCell"/>
</dbReference>
<dbReference type="Proteomes" id="UP000572817">
    <property type="component" value="Unassembled WGS sequence"/>
</dbReference>
<evidence type="ECO:0000256" key="4">
    <source>
        <dbReference type="ARBA" id="ARBA00022989"/>
    </source>
</evidence>
<feature type="transmembrane region" description="Helical" evidence="6">
    <location>
        <begin position="16"/>
        <end position="36"/>
    </location>
</feature>
<evidence type="ECO:0000313" key="8">
    <source>
        <dbReference type="Proteomes" id="UP000572817"/>
    </source>
</evidence>
<gene>
    <name evidence="7" type="ORF">GTA08_BOTSDO13005</name>
</gene>
<dbReference type="PANTHER" id="PTHR23502">
    <property type="entry name" value="MAJOR FACILITATOR SUPERFAMILY"/>
    <property type="match status" value="1"/>
</dbReference>
<comment type="similarity">
    <text evidence="2">Belongs to the major facilitator superfamily.</text>
</comment>
<protein>
    <submittedName>
        <fullName evidence="7">Major facilitator superfamily</fullName>
    </submittedName>
</protein>
<dbReference type="SUPFAM" id="SSF103473">
    <property type="entry name" value="MFS general substrate transporter"/>
    <property type="match status" value="1"/>
</dbReference>
<evidence type="ECO:0000256" key="3">
    <source>
        <dbReference type="ARBA" id="ARBA00022692"/>
    </source>
</evidence>
<keyword evidence="3 6" id="KW-0812">Transmembrane</keyword>
<organism evidence="7 8">
    <name type="scientific">Botryosphaeria dothidea</name>
    <dbReference type="NCBI Taxonomy" id="55169"/>
    <lineage>
        <taxon>Eukaryota</taxon>
        <taxon>Fungi</taxon>
        <taxon>Dikarya</taxon>
        <taxon>Ascomycota</taxon>
        <taxon>Pezizomycotina</taxon>
        <taxon>Dothideomycetes</taxon>
        <taxon>Dothideomycetes incertae sedis</taxon>
        <taxon>Botryosphaeriales</taxon>
        <taxon>Botryosphaeriaceae</taxon>
        <taxon>Botryosphaeria</taxon>
    </lineage>
</organism>